<evidence type="ECO:0000313" key="3">
    <source>
        <dbReference type="Proteomes" id="UP000199064"/>
    </source>
</evidence>
<dbReference type="Proteomes" id="UP000199064">
    <property type="component" value="Unassembled WGS sequence"/>
</dbReference>
<dbReference type="GO" id="GO:0008703">
    <property type="term" value="F:5-amino-6-(5-phosphoribosylamino)uracil reductase activity"/>
    <property type="evidence" value="ECO:0007669"/>
    <property type="project" value="InterPro"/>
</dbReference>
<evidence type="ECO:0000313" key="2">
    <source>
        <dbReference type="EMBL" id="SEB52881.1"/>
    </source>
</evidence>
<gene>
    <name evidence="2" type="ORF">SAMN05216452_1919</name>
</gene>
<reference evidence="3" key="1">
    <citation type="submission" date="2016-10" db="EMBL/GenBank/DDBJ databases">
        <authorList>
            <person name="Varghese N."/>
            <person name="Submissions S."/>
        </authorList>
    </citation>
    <scope>NUCLEOTIDE SEQUENCE [LARGE SCALE GENOMIC DNA]</scope>
    <source>
        <strain evidence="3">ES.061</strain>
    </source>
</reference>
<dbReference type="SUPFAM" id="SSF53597">
    <property type="entry name" value="Dihydrofolate reductase-like"/>
    <property type="match status" value="1"/>
</dbReference>
<dbReference type="AlphaFoldDB" id="A0A1H4K2V4"/>
<dbReference type="Pfam" id="PF01872">
    <property type="entry name" value="RibD_C"/>
    <property type="match status" value="1"/>
</dbReference>
<keyword evidence="3" id="KW-1185">Reference proteome</keyword>
<dbReference type="PANTHER" id="PTHR38011:SF11">
    <property type="entry name" value="2,5-DIAMINO-6-RIBOSYLAMINO-4(3H)-PYRIMIDINONE 5'-PHOSPHATE REDUCTASE"/>
    <property type="match status" value="1"/>
</dbReference>
<feature type="domain" description="Bacterial bifunctional deaminase-reductase C-terminal" evidence="1">
    <location>
        <begin position="43"/>
        <end position="223"/>
    </location>
</feature>
<dbReference type="InterPro" id="IPR002734">
    <property type="entry name" value="RibDG_C"/>
</dbReference>
<dbReference type="GO" id="GO:0009231">
    <property type="term" value="P:riboflavin biosynthetic process"/>
    <property type="evidence" value="ECO:0007669"/>
    <property type="project" value="InterPro"/>
</dbReference>
<dbReference type="PANTHER" id="PTHR38011">
    <property type="entry name" value="DIHYDROFOLATE REDUCTASE FAMILY PROTEIN (AFU_ORTHOLOGUE AFUA_8G06820)"/>
    <property type="match status" value="1"/>
</dbReference>
<accession>A0A1H4K2V4</accession>
<dbReference type="Gene3D" id="3.40.430.10">
    <property type="entry name" value="Dihydrofolate Reductase, subunit A"/>
    <property type="match status" value="1"/>
</dbReference>
<evidence type="ECO:0000259" key="1">
    <source>
        <dbReference type="Pfam" id="PF01872"/>
    </source>
</evidence>
<dbReference type="EMBL" id="FNSL01000001">
    <property type="protein sequence ID" value="SEB52881.1"/>
    <property type="molecule type" value="Genomic_DNA"/>
</dbReference>
<organism evidence="2 3">
    <name type="scientific">Nitratireductor aquibiodomus</name>
    <dbReference type="NCBI Taxonomy" id="204799"/>
    <lineage>
        <taxon>Bacteria</taxon>
        <taxon>Pseudomonadati</taxon>
        <taxon>Pseudomonadota</taxon>
        <taxon>Alphaproteobacteria</taxon>
        <taxon>Hyphomicrobiales</taxon>
        <taxon>Phyllobacteriaceae</taxon>
        <taxon>Nitratireductor</taxon>
    </lineage>
</organism>
<dbReference type="InterPro" id="IPR050765">
    <property type="entry name" value="Riboflavin_Biosynth_HTPR"/>
</dbReference>
<name>A0A1H4K2V4_9HYPH</name>
<proteinExistence type="predicted"/>
<sequence length="231" mass="25670">MRVLRCTVSDITPYVRLADTAFPLMFSFTQVGGRPPWEISMSRKIIVTQYMSLDGVIEDPVGMEGSGLGDWTGPFSRGPDGDAFKHEELMGCDAMIYGRKTYDGFAAVWPRVDDEAGYARRMNALPKYLASTTIEDPQWNNTSLLRGDLVEAVRALKETPGGDILIFGSGSVAHTLMPHGLIDEFRLMVYPTVLGRGKRLFPEGTATMLELAECRTFNDGIVLLRYTMRNS</sequence>
<dbReference type="InterPro" id="IPR024072">
    <property type="entry name" value="DHFR-like_dom_sf"/>
</dbReference>
<protein>
    <submittedName>
        <fullName evidence="2">Dihydrofolate reductase</fullName>
    </submittedName>
</protein>